<evidence type="ECO:0000256" key="3">
    <source>
        <dbReference type="SAM" id="Phobius"/>
    </source>
</evidence>
<protein>
    <recommendedName>
        <fullName evidence="4">EfeO-type cupredoxin-like domain-containing protein</fullName>
    </recommendedName>
</protein>
<evidence type="ECO:0000256" key="1">
    <source>
        <dbReference type="ARBA" id="ARBA00022723"/>
    </source>
</evidence>
<evidence type="ECO:0000256" key="2">
    <source>
        <dbReference type="ARBA" id="ARBA00023008"/>
    </source>
</evidence>
<name>A0A1G2THI9_9BACT</name>
<feature type="transmembrane region" description="Helical" evidence="3">
    <location>
        <begin position="6"/>
        <end position="22"/>
    </location>
</feature>
<dbReference type="Pfam" id="PF13473">
    <property type="entry name" value="Cupredoxin_1"/>
    <property type="match status" value="1"/>
</dbReference>
<reference evidence="5 6" key="1">
    <citation type="journal article" date="2016" name="Nat. Commun.">
        <title>Thousands of microbial genomes shed light on interconnected biogeochemical processes in an aquifer system.</title>
        <authorList>
            <person name="Anantharaman K."/>
            <person name="Brown C.T."/>
            <person name="Hug L.A."/>
            <person name="Sharon I."/>
            <person name="Castelle C.J."/>
            <person name="Probst A.J."/>
            <person name="Thomas B.C."/>
            <person name="Singh A."/>
            <person name="Wilkins M.J."/>
            <person name="Karaoz U."/>
            <person name="Brodie E.L."/>
            <person name="Williams K.H."/>
            <person name="Hubbard S.S."/>
            <person name="Banfield J.F."/>
        </authorList>
    </citation>
    <scope>NUCLEOTIDE SEQUENCE [LARGE SCALE GENOMIC DNA]</scope>
</reference>
<dbReference type="PROSITE" id="PS00079">
    <property type="entry name" value="MULTICOPPER_OXIDASE1"/>
    <property type="match status" value="1"/>
</dbReference>
<dbReference type="PANTHER" id="PTHR38439:SF3">
    <property type="entry name" value="COPPER-RESISTANT CUPROPROTEIN COPI"/>
    <property type="match status" value="1"/>
</dbReference>
<feature type="domain" description="EfeO-type cupredoxin-like" evidence="4">
    <location>
        <begin position="64"/>
        <end position="150"/>
    </location>
</feature>
<evidence type="ECO:0000259" key="4">
    <source>
        <dbReference type="Pfam" id="PF13473"/>
    </source>
</evidence>
<comment type="caution">
    <text evidence="5">The sequence shown here is derived from an EMBL/GenBank/DDBJ whole genome shotgun (WGS) entry which is preliminary data.</text>
</comment>
<dbReference type="InterPro" id="IPR028096">
    <property type="entry name" value="EfeO_Cupredoxin"/>
</dbReference>
<gene>
    <name evidence="5" type="ORF">A3C70_02045</name>
</gene>
<dbReference type="InterPro" id="IPR033138">
    <property type="entry name" value="Cu_oxidase_CS"/>
</dbReference>
<sequence>MNNKFISIVVVIILIAGGFLLFKNKTIAPTDGEINNNMPVPGSNVDEMIVTEEEVEETTSVTVKEFSVDTVSFSFSPSTITVNKGDTVKITVKNINGTHDLKIDEFNTSTRVLKVGETETITFLADKTGTFEYYCSVGNHRAMGMVGTLTVR</sequence>
<keyword evidence="3" id="KW-1133">Transmembrane helix</keyword>
<dbReference type="GO" id="GO:0046872">
    <property type="term" value="F:metal ion binding"/>
    <property type="evidence" value="ECO:0007669"/>
    <property type="project" value="UniProtKB-KW"/>
</dbReference>
<dbReference type="Gene3D" id="2.60.40.420">
    <property type="entry name" value="Cupredoxins - blue copper proteins"/>
    <property type="match status" value="1"/>
</dbReference>
<dbReference type="EMBL" id="MHVR01000005">
    <property type="protein sequence ID" value="OHA96663.1"/>
    <property type="molecule type" value="Genomic_DNA"/>
</dbReference>
<keyword evidence="3" id="KW-0472">Membrane</keyword>
<dbReference type="PANTHER" id="PTHR38439">
    <property type="entry name" value="AURACYANIN-B"/>
    <property type="match status" value="1"/>
</dbReference>
<dbReference type="InterPro" id="IPR050845">
    <property type="entry name" value="Cu-binding_ET"/>
</dbReference>
<keyword evidence="1" id="KW-0479">Metal-binding</keyword>
<proteinExistence type="predicted"/>
<keyword evidence="2" id="KW-0186">Copper</keyword>
<dbReference type="SUPFAM" id="SSF49503">
    <property type="entry name" value="Cupredoxins"/>
    <property type="match status" value="1"/>
</dbReference>
<evidence type="ECO:0000313" key="5">
    <source>
        <dbReference type="EMBL" id="OHA96663.1"/>
    </source>
</evidence>
<keyword evidence="3" id="KW-0812">Transmembrane</keyword>
<accession>A0A1G2THI9</accession>
<dbReference type="Proteomes" id="UP000178175">
    <property type="component" value="Unassembled WGS sequence"/>
</dbReference>
<organism evidence="5 6">
    <name type="scientific">Candidatus Zambryskibacteria bacterium RIFCSPHIGHO2_02_FULL_43_14</name>
    <dbReference type="NCBI Taxonomy" id="1802748"/>
    <lineage>
        <taxon>Bacteria</taxon>
        <taxon>Candidatus Zambryskiibacteriota</taxon>
    </lineage>
</organism>
<dbReference type="InterPro" id="IPR008972">
    <property type="entry name" value="Cupredoxin"/>
</dbReference>
<dbReference type="AlphaFoldDB" id="A0A1G2THI9"/>
<evidence type="ECO:0000313" key="6">
    <source>
        <dbReference type="Proteomes" id="UP000178175"/>
    </source>
</evidence>